<evidence type="ECO:0000313" key="3">
    <source>
        <dbReference type="Proteomes" id="UP001432000"/>
    </source>
</evidence>
<dbReference type="Proteomes" id="UP001432000">
    <property type="component" value="Chromosome"/>
</dbReference>
<protein>
    <submittedName>
        <fullName evidence="2">WcbI family polysaccharide biosynthesis putative acetyltransferase</fullName>
    </submittedName>
</protein>
<evidence type="ECO:0000259" key="1">
    <source>
        <dbReference type="Pfam" id="PF18588"/>
    </source>
</evidence>
<proteinExistence type="predicted"/>
<name>A0ABZ2PCI7_9NOCA</name>
<reference evidence="2 3" key="1">
    <citation type="submission" date="2024-03" db="EMBL/GenBank/DDBJ databases">
        <title>Natural products discovery in diverse microorganisms through a two-stage MS feature dereplication strategy.</title>
        <authorList>
            <person name="Zhang R."/>
        </authorList>
    </citation>
    <scope>NUCLEOTIDE SEQUENCE [LARGE SCALE GENOMIC DNA]</scope>
    <source>
        <strain evidence="2 3">18930</strain>
    </source>
</reference>
<feature type="domain" description="Polysaccharide biosynthesis enzyme WcbI" evidence="1">
    <location>
        <begin position="41"/>
        <end position="244"/>
    </location>
</feature>
<organism evidence="2 3">
    <name type="scientific">Rhodococcus sovatensis</name>
    <dbReference type="NCBI Taxonomy" id="1805840"/>
    <lineage>
        <taxon>Bacteria</taxon>
        <taxon>Bacillati</taxon>
        <taxon>Actinomycetota</taxon>
        <taxon>Actinomycetes</taxon>
        <taxon>Mycobacteriales</taxon>
        <taxon>Nocardiaceae</taxon>
        <taxon>Rhodococcus</taxon>
    </lineage>
</organism>
<evidence type="ECO:0000313" key="2">
    <source>
        <dbReference type="EMBL" id="WXG66509.1"/>
    </source>
</evidence>
<dbReference type="EMBL" id="CP147846">
    <property type="protein sequence ID" value="WXG66509.1"/>
    <property type="molecule type" value="Genomic_DNA"/>
</dbReference>
<dbReference type="RefSeq" id="WP_338885955.1">
    <property type="nucleotide sequence ID" value="NZ_CP147846.1"/>
</dbReference>
<dbReference type="Gene3D" id="3.40.50.12080">
    <property type="match status" value="2"/>
</dbReference>
<gene>
    <name evidence="2" type="ORF">WDS16_14485</name>
</gene>
<dbReference type="InterPro" id="IPR041307">
    <property type="entry name" value="WcbI"/>
</dbReference>
<accession>A0ABZ2PCI7</accession>
<keyword evidence="3" id="KW-1185">Reference proteome</keyword>
<sequence length="323" mass="35865">METTEYYSERRPVSVGEIDGRTRHYGEFYGIDEPADDRPVLLVWGNCQAEALRIVLSSCSDLPYRTLRVPPVHELTRTDMPFVEHAANSAAVFASQPIRAGYRGLPIGTADMLGRPRSQQKSIVWPVIRYGGLYPFQVIVRHPSDPSAVPPGVPYHDLRTVISVVEARTEFDEWAVDIASERLRAAAEWSVEQLSMRERRDCDVGISDVLLGLGDKAAHTINHPGNEVLGELGSRILGALGCADPVLPQRELLGNIRAPLEARIIDALKLDARVREAWCVDGESVGQKSIYAAQTRWYQIHPEFVDAALSRYAELIDILGLTS</sequence>
<dbReference type="Pfam" id="PF18588">
    <property type="entry name" value="WcbI"/>
    <property type="match status" value="1"/>
</dbReference>